<dbReference type="PANTHER" id="PTHR48104">
    <property type="entry name" value="METACASPASE-4"/>
    <property type="match status" value="1"/>
</dbReference>
<comment type="similarity">
    <text evidence="1">Belongs to the peptidase C14B family.</text>
</comment>
<proteinExistence type="inferred from homology"/>
<dbReference type="GO" id="GO:0005737">
    <property type="term" value="C:cytoplasm"/>
    <property type="evidence" value="ECO:0007669"/>
    <property type="project" value="TreeGrafter"/>
</dbReference>
<dbReference type="InParanoid" id="A0A1E7F9M3"/>
<dbReference type="KEGG" id="fcy:FRACYDRAFT_188321"/>
<dbReference type="EMBL" id="KV784360">
    <property type="protein sequence ID" value="OEU14857.1"/>
    <property type="molecule type" value="Genomic_DNA"/>
</dbReference>
<dbReference type="GO" id="GO:0004197">
    <property type="term" value="F:cysteine-type endopeptidase activity"/>
    <property type="evidence" value="ECO:0007669"/>
    <property type="project" value="InterPro"/>
</dbReference>
<dbReference type="InterPro" id="IPR050452">
    <property type="entry name" value="Metacaspase"/>
</dbReference>
<name>A0A1E7F9M3_9STRA</name>
<dbReference type="Gene3D" id="3.40.50.12660">
    <property type="match status" value="1"/>
</dbReference>
<evidence type="ECO:0000259" key="2">
    <source>
        <dbReference type="Pfam" id="PF00656"/>
    </source>
</evidence>
<protein>
    <recommendedName>
        <fullName evidence="2">Peptidase C14 caspase domain-containing protein</fullName>
    </recommendedName>
</protein>
<keyword evidence="4" id="KW-1185">Reference proteome</keyword>
<sequence length="143" mass="16329">MKIETKFGFSRDGYRNQRALLIGINYKGSKSPLYGCQNDVLNMKKYIMDVHGFPEHNIDLLMDDGIHVNPTKSNIIDAFKKLVELSEPGDVVYVHFAGKANNTFKIFLRAFLLLVYTLKMNDILFCFMLSPSLLTKVTELMSV</sequence>
<evidence type="ECO:0000313" key="4">
    <source>
        <dbReference type="Proteomes" id="UP000095751"/>
    </source>
</evidence>
<dbReference type="Proteomes" id="UP000095751">
    <property type="component" value="Unassembled WGS sequence"/>
</dbReference>
<dbReference type="OrthoDB" id="3223806at2759"/>
<feature type="domain" description="Peptidase C14 caspase" evidence="2">
    <location>
        <begin position="18"/>
        <end position="102"/>
    </location>
</feature>
<dbReference type="GO" id="GO:0006508">
    <property type="term" value="P:proteolysis"/>
    <property type="evidence" value="ECO:0007669"/>
    <property type="project" value="InterPro"/>
</dbReference>
<evidence type="ECO:0000256" key="1">
    <source>
        <dbReference type="ARBA" id="ARBA00009005"/>
    </source>
</evidence>
<evidence type="ECO:0000313" key="3">
    <source>
        <dbReference type="EMBL" id="OEU14857.1"/>
    </source>
</evidence>
<accession>A0A1E7F9M3</accession>
<reference evidence="3 4" key="1">
    <citation type="submission" date="2016-09" db="EMBL/GenBank/DDBJ databases">
        <title>Extensive genetic diversity and differential bi-allelic expression allows diatom success in the polar Southern Ocean.</title>
        <authorList>
            <consortium name="DOE Joint Genome Institute"/>
            <person name="Mock T."/>
            <person name="Otillar R.P."/>
            <person name="Strauss J."/>
            <person name="Dupont C."/>
            <person name="Frickenhaus S."/>
            <person name="Maumus F."/>
            <person name="Mcmullan M."/>
            <person name="Sanges R."/>
            <person name="Schmutz J."/>
            <person name="Toseland A."/>
            <person name="Valas R."/>
            <person name="Veluchamy A."/>
            <person name="Ward B.J."/>
            <person name="Allen A."/>
            <person name="Barry K."/>
            <person name="Falciatore A."/>
            <person name="Ferrante M."/>
            <person name="Fortunato A.E."/>
            <person name="Gloeckner G."/>
            <person name="Gruber A."/>
            <person name="Hipkin R."/>
            <person name="Janech M."/>
            <person name="Kroth P."/>
            <person name="Leese F."/>
            <person name="Lindquist E."/>
            <person name="Lyon B.R."/>
            <person name="Martin J."/>
            <person name="Mayer C."/>
            <person name="Parker M."/>
            <person name="Quesneville H."/>
            <person name="Raymond J."/>
            <person name="Uhlig C."/>
            <person name="Valentin K.U."/>
            <person name="Worden A.Z."/>
            <person name="Armbrust E.V."/>
            <person name="Bowler C."/>
            <person name="Green B."/>
            <person name="Moulton V."/>
            <person name="Van Oosterhout C."/>
            <person name="Grigoriev I."/>
        </authorList>
    </citation>
    <scope>NUCLEOTIDE SEQUENCE [LARGE SCALE GENOMIC DNA]</scope>
    <source>
        <strain evidence="3 4">CCMP1102</strain>
    </source>
</reference>
<organism evidence="3 4">
    <name type="scientific">Fragilariopsis cylindrus CCMP1102</name>
    <dbReference type="NCBI Taxonomy" id="635003"/>
    <lineage>
        <taxon>Eukaryota</taxon>
        <taxon>Sar</taxon>
        <taxon>Stramenopiles</taxon>
        <taxon>Ochrophyta</taxon>
        <taxon>Bacillariophyta</taxon>
        <taxon>Bacillariophyceae</taxon>
        <taxon>Bacillariophycidae</taxon>
        <taxon>Bacillariales</taxon>
        <taxon>Bacillariaceae</taxon>
        <taxon>Fragilariopsis</taxon>
    </lineage>
</organism>
<dbReference type="Pfam" id="PF00656">
    <property type="entry name" value="Peptidase_C14"/>
    <property type="match status" value="1"/>
</dbReference>
<dbReference type="InterPro" id="IPR011600">
    <property type="entry name" value="Pept_C14_caspase"/>
</dbReference>
<dbReference type="AlphaFoldDB" id="A0A1E7F9M3"/>
<gene>
    <name evidence="3" type="ORF">FRACYDRAFT_188321</name>
</gene>
<dbReference type="PANTHER" id="PTHR48104:SF30">
    <property type="entry name" value="METACASPASE-1"/>
    <property type="match status" value="1"/>
</dbReference>